<gene>
    <name evidence="1" type="ORF">PSTT_02151</name>
</gene>
<dbReference type="VEuPathDB" id="FungiDB:PSHT_08506"/>
<dbReference type="PANTHER" id="PTHR31912:SF34">
    <property type="entry name" value="NOTOCHORD-RELATED PROTEIN"/>
    <property type="match status" value="1"/>
</dbReference>
<evidence type="ECO:0000313" key="2">
    <source>
        <dbReference type="Proteomes" id="UP000239156"/>
    </source>
</evidence>
<sequence>MEHELERIREDFALDDLDNVEEEEEDLEQWAPFKSKMDFVGCLLVGWYKRNLISRTLFDQIRLILNGLCQLKIPAWSTIHRSQKRIRDLLGLQIQMQESVWSTPGAALSSRRALQQDLSKPLVAPFFDFYPEYTKGVNQYKLSQSQKWLNMSPSLRTQMCANNTKHFYIFEPVETYSKHILVPIFIYTKDGERHAKCVIPTLKLTGPTTYQLEIQRHIDFNDPELLSIKTKEFDKEYIEIKQNNQLLSEICGNEIPNHAPKSIEDKSQGEKYCEIFPLACTSMSIGDFVYHFFHRDCNGNASPNDPRVWKETVERTHELTKVATEDTMKEYNVSTKKYGVKDWINESQGKDGGTQNGQLFSLVNSARSGEYIAQVNSVWKHSASFFAHVTKFKGSKMNTFYMMREFVKTNKACSIMVQDIMATLNLQHNCHDGECLIEKTKVTEVERQDTDVEEYWRLTRLSYNQPTEEDIVTAMTGGHLAWKGHCQKTMPCKKKKVGKRMVHMTSDTEWGSSGEIS</sequence>
<dbReference type="VEuPathDB" id="FungiDB:PSHT_04922"/>
<dbReference type="PANTHER" id="PTHR31912">
    <property type="entry name" value="IP13529P"/>
    <property type="match status" value="1"/>
</dbReference>
<feature type="non-terminal residue" evidence="1">
    <location>
        <position position="517"/>
    </location>
</feature>
<comment type="caution">
    <text evidence="1">The sequence shown here is derived from an EMBL/GenBank/DDBJ whole genome shotgun (WGS) entry which is preliminary data.</text>
</comment>
<protein>
    <submittedName>
        <fullName evidence="1">Uncharacterized protein</fullName>
    </submittedName>
</protein>
<name>A0A2S4W173_9BASI</name>
<accession>A0A2S4W173</accession>
<proteinExistence type="predicted"/>
<keyword evidence="2" id="KW-1185">Reference proteome</keyword>
<dbReference type="AlphaFoldDB" id="A0A2S4W173"/>
<dbReference type="Proteomes" id="UP000239156">
    <property type="component" value="Unassembled WGS sequence"/>
</dbReference>
<reference evidence="1" key="1">
    <citation type="submission" date="2017-12" db="EMBL/GenBank/DDBJ databases">
        <title>Gene loss provides genomic basis for host adaptation in cereal stripe rust fungi.</title>
        <authorList>
            <person name="Xia C."/>
        </authorList>
    </citation>
    <scope>NUCLEOTIDE SEQUENCE [LARGE SCALE GENOMIC DNA]</scope>
    <source>
        <strain evidence="1">93-210</strain>
    </source>
</reference>
<evidence type="ECO:0000313" key="1">
    <source>
        <dbReference type="EMBL" id="POW15533.1"/>
    </source>
</evidence>
<dbReference type="EMBL" id="PKSL01000012">
    <property type="protein sequence ID" value="POW15533.1"/>
    <property type="molecule type" value="Genomic_DNA"/>
</dbReference>
<dbReference type="VEuPathDB" id="FungiDB:PSTT_02151"/>
<organism evidence="1 2">
    <name type="scientific">Puccinia striiformis</name>
    <dbReference type="NCBI Taxonomy" id="27350"/>
    <lineage>
        <taxon>Eukaryota</taxon>
        <taxon>Fungi</taxon>
        <taxon>Dikarya</taxon>
        <taxon>Basidiomycota</taxon>
        <taxon>Pucciniomycotina</taxon>
        <taxon>Pucciniomycetes</taxon>
        <taxon>Pucciniales</taxon>
        <taxon>Pucciniaceae</taxon>
        <taxon>Puccinia</taxon>
    </lineage>
</organism>